<name>A0A2G9R928_AQUCT</name>
<dbReference type="OrthoDB" id="44015at2759"/>
<gene>
    <name evidence="2" type="ORF">AB205_0191530</name>
</gene>
<dbReference type="Proteomes" id="UP000228934">
    <property type="component" value="Unassembled WGS sequence"/>
</dbReference>
<sequence length="93" mass="9402">MTPSSQTPSSPLTSGNNVSGSNKGLGSDLDSSLASLVGNLGISGTPGKKGDLLWNAGEKKLTGGANWQPKVAPATWATGSPSTATMVIYFQHL</sequence>
<dbReference type="EMBL" id="KV952812">
    <property type="protein sequence ID" value="PIO24392.1"/>
    <property type="molecule type" value="Genomic_DNA"/>
</dbReference>
<evidence type="ECO:0000313" key="2">
    <source>
        <dbReference type="EMBL" id="PIO24392.1"/>
    </source>
</evidence>
<reference evidence="2" key="2">
    <citation type="submission" date="2017-08" db="EMBL/GenBank/DDBJ databases">
        <title>Assembly of the North American Bullfrog Genome.</title>
        <authorList>
            <person name="Warren R.L."/>
            <person name="Vandervalk B.P."/>
            <person name="Kucuk E."/>
            <person name="Birol I."/>
            <person name="Helbing C."/>
            <person name="Pandoh P."/>
            <person name="Behsaz B."/>
            <person name="Mohamadi H."/>
            <person name="Chu J."/>
            <person name="Jackman S."/>
            <person name="Hammond S.A."/>
            <person name="Veldhoen N."/>
            <person name="Kirk H."/>
            <person name="Zhao Y."/>
            <person name="Coope R."/>
            <person name="Pleasance S."/>
            <person name="Moore R."/>
            <person name="Holt R."/>
        </authorList>
    </citation>
    <scope>NUCLEOTIDE SEQUENCE</scope>
    <source>
        <strain evidence="2">Bruno</strain>
        <tissue evidence="2">Liver</tissue>
    </source>
</reference>
<dbReference type="AlphaFoldDB" id="A0A2G9R928"/>
<feature type="non-terminal residue" evidence="2">
    <location>
        <position position="93"/>
    </location>
</feature>
<keyword evidence="3" id="KW-1185">Reference proteome</keyword>
<feature type="region of interest" description="Disordered" evidence="1">
    <location>
        <begin position="1"/>
        <end position="25"/>
    </location>
</feature>
<organism evidence="2 3">
    <name type="scientific">Aquarana catesbeiana</name>
    <name type="common">American bullfrog</name>
    <name type="synonym">Rana catesbeiana</name>
    <dbReference type="NCBI Taxonomy" id="8400"/>
    <lineage>
        <taxon>Eukaryota</taxon>
        <taxon>Metazoa</taxon>
        <taxon>Chordata</taxon>
        <taxon>Craniata</taxon>
        <taxon>Vertebrata</taxon>
        <taxon>Euteleostomi</taxon>
        <taxon>Amphibia</taxon>
        <taxon>Batrachia</taxon>
        <taxon>Anura</taxon>
        <taxon>Neobatrachia</taxon>
        <taxon>Ranoidea</taxon>
        <taxon>Ranidae</taxon>
        <taxon>Aquarana</taxon>
    </lineage>
</organism>
<proteinExistence type="predicted"/>
<accession>A0A2G9R928</accession>
<dbReference type="EMBL" id="KV952812">
    <property type="protein sequence ID" value="PIO24391.1"/>
    <property type="molecule type" value="Genomic_DNA"/>
</dbReference>
<reference evidence="3" key="1">
    <citation type="journal article" date="2017" name="Nat. Commun.">
        <title>The North American bullfrog draft genome provides insight into hormonal regulation of long noncoding RNA.</title>
        <authorList>
            <person name="Hammond S.A."/>
            <person name="Warren R.L."/>
            <person name="Vandervalk B.P."/>
            <person name="Kucuk E."/>
            <person name="Khan H."/>
            <person name="Gibb E.A."/>
            <person name="Pandoh P."/>
            <person name="Kirk H."/>
            <person name="Zhao Y."/>
            <person name="Jones M."/>
            <person name="Mungall A.J."/>
            <person name="Coope R."/>
            <person name="Pleasance S."/>
            <person name="Moore R.A."/>
            <person name="Holt R.A."/>
            <person name="Round J.M."/>
            <person name="Ohora S."/>
            <person name="Walle B.V."/>
            <person name="Veldhoen N."/>
            <person name="Helbing C.C."/>
            <person name="Birol I."/>
        </authorList>
    </citation>
    <scope>NUCLEOTIDE SEQUENCE [LARGE SCALE GENOMIC DNA]</scope>
</reference>
<protein>
    <submittedName>
        <fullName evidence="2">Uncharacterized protein</fullName>
    </submittedName>
</protein>
<evidence type="ECO:0000313" key="3">
    <source>
        <dbReference type="Proteomes" id="UP000228934"/>
    </source>
</evidence>
<evidence type="ECO:0000256" key="1">
    <source>
        <dbReference type="SAM" id="MobiDB-lite"/>
    </source>
</evidence>